<evidence type="ECO:0008006" key="4">
    <source>
        <dbReference type="Google" id="ProtNLM"/>
    </source>
</evidence>
<organism evidence="3">
    <name type="scientific">Micrurus lemniscatus lemniscatus</name>
    <dbReference type="NCBI Taxonomy" id="129467"/>
    <lineage>
        <taxon>Eukaryota</taxon>
        <taxon>Metazoa</taxon>
        <taxon>Chordata</taxon>
        <taxon>Craniata</taxon>
        <taxon>Vertebrata</taxon>
        <taxon>Euteleostomi</taxon>
        <taxon>Lepidosauria</taxon>
        <taxon>Squamata</taxon>
        <taxon>Bifurcata</taxon>
        <taxon>Unidentata</taxon>
        <taxon>Episquamata</taxon>
        <taxon>Toxicofera</taxon>
        <taxon>Serpentes</taxon>
        <taxon>Colubroidea</taxon>
        <taxon>Elapidae</taxon>
        <taxon>Elapinae</taxon>
        <taxon>Micrurus</taxon>
    </lineage>
</organism>
<dbReference type="PANTHER" id="PTHR14383">
    <property type="entry name" value="SWAP-70 RECOMBINASE"/>
    <property type="match status" value="1"/>
</dbReference>
<accession>A0A2D4I790</accession>
<proteinExistence type="predicted"/>
<dbReference type="EMBL" id="IACK01086521">
    <property type="protein sequence ID" value="LAA80075.1"/>
    <property type="molecule type" value="Transcribed_RNA"/>
</dbReference>
<feature type="compositionally biased region" description="Basic and acidic residues" evidence="2">
    <location>
        <begin position="188"/>
        <end position="229"/>
    </location>
</feature>
<evidence type="ECO:0000313" key="3">
    <source>
        <dbReference type="EMBL" id="LAA80075.1"/>
    </source>
</evidence>
<sequence>MQKMLEIQLQEAEQARASMQAEMVLKEAEAERQRKRIAELEDMQQRLQDALQQEIKARQDEEGLRYEQTRLLAEEEEKLKQLMKLKEEQEEYIIKAQHEKLTLKQEMESKSKFLEETKLQLEEVRFNRERMDQDVMIAQQKLQQASTNVKHWNIQMNRLMHPIAPGEKRTMTSGGFPGFNPAILSKRESSVKLKQNMEKKKSDLEKNESKENVNGETEKQMPMPEKDDSGSETPCLASEEK</sequence>
<reference evidence="3" key="2">
    <citation type="submission" date="2017-11" db="EMBL/GenBank/DDBJ databases">
        <title>Coralsnake Venomics: Analyses of Venom Gland Transcriptomes and Proteomes of Six Brazilian Taxa.</title>
        <authorList>
            <person name="Aird S.D."/>
            <person name="Jorge da Silva N."/>
            <person name="Qiu L."/>
            <person name="Villar-Briones A."/>
            <person name="Aparecida-Saddi V."/>
            <person name="Campos-Telles M.P."/>
            <person name="Grau M."/>
            <person name="Mikheyev A.S."/>
        </authorList>
    </citation>
    <scope>NUCLEOTIDE SEQUENCE</scope>
    <source>
        <tissue evidence="3">Venom_gland</tissue>
    </source>
</reference>
<dbReference type="GO" id="GO:0005634">
    <property type="term" value="C:nucleus"/>
    <property type="evidence" value="ECO:0007669"/>
    <property type="project" value="TreeGrafter"/>
</dbReference>
<dbReference type="GO" id="GO:0005737">
    <property type="term" value="C:cytoplasm"/>
    <property type="evidence" value="ECO:0007669"/>
    <property type="project" value="TreeGrafter"/>
</dbReference>
<protein>
    <recommendedName>
        <fullName evidence="4">Differentially expressed in FDCP 6 homolog</fullName>
    </recommendedName>
</protein>
<reference evidence="3" key="1">
    <citation type="submission" date="2017-07" db="EMBL/GenBank/DDBJ databases">
        <authorList>
            <person name="Mikheyev A."/>
            <person name="Grau M."/>
        </authorList>
    </citation>
    <scope>NUCLEOTIDE SEQUENCE</scope>
    <source>
        <tissue evidence="3">Venom_gland</tissue>
    </source>
</reference>
<dbReference type="PANTHER" id="PTHR14383:SF2">
    <property type="entry name" value="DIFFERENTIALLY EXPRESSED IN FDCP 6 HOMOLOG"/>
    <property type="match status" value="1"/>
</dbReference>
<name>A0A2D4I790_MICLE</name>
<keyword evidence="1" id="KW-0175">Coiled coil</keyword>
<feature type="region of interest" description="Disordered" evidence="2">
    <location>
        <begin position="188"/>
        <end position="241"/>
    </location>
</feature>
<evidence type="ECO:0000256" key="2">
    <source>
        <dbReference type="SAM" id="MobiDB-lite"/>
    </source>
</evidence>
<feature type="coiled-coil region" evidence="1">
    <location>
        <begin position="2"/>
        <end position="148"/>
    </location>
</feature>
<dbReference type="AlphaFoldDB" id="A0A2D4I790"/>
<evidence type="ECO:0000256" key="1">
    <source>
        <dbReference type="SAM" id="Coils"/>
    </source>
</evidence>